<evidence type="ECO:0000313" key="3">
    <source>
        <dbReference type="EMBL" id="MER6903167.1"/>
    </source>
</evidence>
<evidence type="ECO:0000313" key="4">
    <source>
        <dbReference type="Proteomes" id="UP001490330"/>
    </source>
</evidence>
<name>A0ABV1V9J9_9ACTN</name>
<feature type="compositionally biased region" description="Pro residues" evidence="1">
    <location>
        <begin position="1"/>
        <end position="17"/>
    </location>
</feature>
<proteinExistence type="predicted"/>
<protein>
    <recommendedName>
        <fullName evidence="5">PASTA domain-containing protein</fullName>
    </recommendedName>
</protein>
<sequence length="359" mass="38043">MHRPPAPPTPPAPPGPARPGTRWWRTDRARIGFVAAVPLLGLVSEYLGFVALVAAIVLVWKDGPWQKGTKVIVTIGAMALLGGVLPDPPEDGAASVAAEADGKGVAAGALAPASPSPSPAGTTPKPSLRPRPEAADYRGMTLDDARDRAEAAGFGVDEHDASDQDKSIMMRLNWTVCFQKTGWTSSGTKTIDFGAVKNGAPCPPADGGAIPWPTMPDLVWKTWKTAHKEVAALGTVPGDHIRASTAYVNDQLPDEGEYDDWRVCVTDPAEGGDVTVDLWVTLELTHPENGCPDPDREDGDRPNLPDRDDDGDPDYRDPFPGDRNRNSAFPNGLTGGSGDSSDGDGGGGHHWNCPRTRWC</sequence>
<feature type="region of interest" description="Disordered" evidence="1">
    <location>
        <begin position="1"/>
        <end position="20"/>
    </location>
</feature>
<dbReference type="EMBL" id="JBEPCV010000002">
    <property type="protein sequence ID" value="MER6903167.1"/>
    <property type="molecule type" value="Genomic_DNA"/>
</dbReference>
<feature type="compositionally biased region" description="Basic and acidic residues" evidence="1">
    <location>
        <begin position="313"/>
        <end position="325"/>
    </location>
</feature>
<dbReference type="RefSeq" id="WP_350721808.1">
    <property type="nucleotide sequence ID" value="NZ_JBEPCO010000031.1"/>
</dbReference>
<comment type="caution">
    <text evidence="3">The sequence shown here is derived from an EMBL/GenBank/DDBJ whole genome shotgun (WGS) entry which is preliminary data.</text>
</comment>
<feature type="compositionally biased region" description="Low complexity" evidence="1">
    <location>
        <begin position="106"/>
        <end position="126"/>
    </location>
</feature>
<keyword evidence="2" id="KW-0812">Transmembrane</keyword>
<feature type="region of interest" description="Disordered" evidence="1">
    <location>
        <begin position="106"/>
        <end position="134"/>
    </location>
</feature>
<organism evidence="3 4">
    <name type="scientific">Streptomyces flaveolus</name>
    <dbReference type="NCBI Taxonomy" id="67297"/>
    <lineage>
        <taxon>Bacteria</taxon>
        <taxon>Bacillati</taxon>
        <taxon>Actinomycetota</taxon>
        <taxon>Actinomycetes</taxon>
        <taxon>Kitasatosporales</taxon>
        <taxon>Streptomycetaceae</taxon>
        <taxon>Streptomyces</taxon>
    </lineage>
</organism>
<accession>A0ABV1V9J9</accession>
<feature type="compositionally biased region" description="Gly residues" evidence="1">
    <location>
        <begin position="333"/>
        <end position="349"/>
    </location>
</feature>
<reference evidence="3 4" key="1">
    <citation type="submission" date="2024-06" db="EMBL/GenBank/DDBJ databases">
        <title>The Natural Products Discovery Center: Release of the First 8490 Sequenced Strains for Exploring Actinobacteria Biosynthetic Diversity.</title>
        <authorList>
            <person name="Kalkreuter E."/>
            <person name="Kautsar S.A."/>
            <person name="Yang D."/>
            <person name="Bader C.D."/>
            <person name="Teijaro C.N."/>
            <person name="Fluegel L."/>
            <person name="Davis C.M."/>
            <person name="Simpson J.R."/>
            <person name="Lauterbach L."/>
            <person name="Steele A.D."/>
            <person name="Gui C."/>
            <person name="Meng S."/>
            <person name="Li G."/>
            <person name="Viehrig K."/>
            <person name="Ye F."/>
            <person name="Su P."/>
            <person name="Kiefer A.F."/>
            <person name="Nichols A."/>
            <person name="Cepeda A.J."/>
            <person name="Yan W."/>
            <person name="Fan B."/>
            <person name="Jiang Y."/>
            <person name="Adhikari A."/>
            <person name="Zheng C.-J."/>
            <person name="Schuster L."/>
            <person name="Cowan T.M."/>
            <person name="Smanski M.J."/>
            <person name="Chevrette M.G."/>
            <person name="De Carvalho L.P.S."/>
            <person name="Shen B."/>
        </authorList>
    </citation>
    <scope>NUCLEOTIDE SEQUENCE [LARGE SCALE GENOMIC DNA]</scope>
    <source>
        <strain evidence="3 4">NPDC000632</strain>
    </source>
</reference>
<evidence type="ECO:0000256" key="2">
    <source>
        <dbReference type="SAM" id="Phobius"/>
    </source>
</evidence>
<keyword evidence="2" id="KW-0472">Membrane</keyword>
<keyword evidence="2" id="KW-1133">Transmembrane helix</keyword>
<evidence type="ECO:0008006" key="5">
    <source>
        <dbReference type="Google" id="ProtNLM"/>
    </source>
</evidence>
<feature type="transmembrane region" description="Helical" evidence="2">
    <location>
        <begin position="31"/>
        <end position="60"/>
    </location>
</feature>
<gene>
    <name evidence="3" type="ORF">ABT322_05130</name>
</gene>
<evidence type="ECO:0000256" key="1">
    <source>
        <dbReference type="SAM" id="MobiDB-lite"/>
    </source>
</evidence>
<feature type="region of interest" description="Disordered" evidence="1">
    <location>
        <begin position="285"/>
        <end position="359"/>
    </location>
</feature>
<keyword evidence="4" id="KW-1185">Reference proteome</keyword>
<dbReference type="Proteomes" id="UP001490330">
    <property type="component" value="Unassembled WGS sequence"/>
</dbReference>